<keyword evidence="7" id="KW-0472">Membrane</keyword>
<dbReference type="InterPro" id="IPR032675">
    <property type="entry name" value="LRR_dom_sf"/>
</dbReference>
<evidence type="ECO:0000256" key="2">
    <source>
        <dbReference type="ARBA" id="ARBA00022614"/>
    </source>
</evidence>
<dbReference type="Gene3D" id="3.80.10.10">
    <property type="entry name" value="Ribonuclease Inhibitor"/>
    <property type="match status" value="1"/>
</dbReference>
<dbReference type="InterPro" id="IPR046956">
    <property type="entry name" value="RLP23-like"/>
</dbReference>
<keyword evidence="8" id="KW-0675">Receptor</keyword>
<keyword evidence="2" id="KW-0433">Leucine-rich repeat</keyword>
<name>A0A6P8E0P9_PUNGR</name>
<dbReference type="PANTHER" id="PTHR48063">
    <property type="entry name" value="LRR RECEPTOR-LIKE KINASE"/>
    <property type="match status" value="1"/>
</dbReference>
<dbReference type="InterPro" id="IPR013210">
    <property type="entry name" value="LRR_N_plant-typ"/>
</dbReference>
<comment type="subcellular location">
    <subcellularLocation>
        <location evidence="1">Membrane</location>
        <topology evidence="1">Single-pass type I membrane protein</topology>
    </subcellularLocation>
</comment>
<proteinExistence type="predicted"/>
<dbReference type="GeneID" id="116210405"/>
<keyword evidence="6" id="KW-1133">Transmembrane helix</keyword>
<dbReference type="Proteomes" id="UP000515151">
    <property type="component" value="Chromosome 6"/>
</dbReference>
<evidence type="ECO:0000256" key="6">
    <source>
        <dbReference type="ARBA" id="ARBA00022989"/>
    </source>
</evidence>
<accession>A0A6P8E0P9</accession>
<evidence type="ECO:0000259" key="10">
    <source>
        <dbReference type="Pfam" id="PF08263"/>
    </source>
</evidence>
<evidence type="ECO:0000256" key="8">
    <source>
        <dbReference type="ARBA" id="ARBA00023170"/>
    </source>
</evidence>
<reference evidence="12" key="2">
    <citation type="submission" date="2025-08" db="UniProtKB">
        <authorList>
            <consortium name="RefSeq"/>
        </authorList>
    </citation>
    <scope>IDENTIFICATION</scope>
    <source>
        <tissue evidence="12">Leaf</tissue>
    </source>
</reference>
<evidence type="ECO:0000256" key="1">
    <source>
        <dbReference type="ARBA" id="ARBA00004479"/>
    </source>
</evidence>
<evidence type="ECO:0000256" key="4">
    <source>
        <dbReference type="ARBA" id="ARBA00022729"/>
    </source>
</evidence>
<dbReference type="RefSeq" id="XP_031400134.1">
    <property type="nucleotide sequence ID" value="XM_031544274.1"/>
</dbReference>
<protein>
    <submittedName>
        <fullName evidence="12">Receptor-like protein EIX2</fullName>
    </submittedName>
</protein>
<dbReference type="InterPro" id="IPR001611">
    <property type="entry name" value="Leu-rich_rpt"/>
</dbReference>
<feature type="domain" description="Leucine-rich repeat-containing N-terminal plant-type" evidence="10">
    <location>
        <begin position="48"/>
        <end position="84"/>
    </location>
</feature>
<dbReference type="PANTHER" id="PTHR48063:SF112">
    <property type="entry name" value="RECEPTOR LIKE PROTEIN 30-LIKE"/>
    <property type="match status" value="1"/>
</dbReference>
<dbReference type="Pfam" id="PF08263">
    <property type="entry name" value="LRRNT_2"/>
    <property type="match status" value="1"/>
</dbReference>
<keyword evidence="11" id="KW-1185">Reference proteome</keyword>
<dbReference type="AlphaFoldDB" id="A0A6P8E0P9"/>
<organism evidence="11 12">
    <name type="scientific">Punica granatum</name>
    <name type="common">Pomegranate</name>
    <dbReference type="NCBI Taxonomy" id="22663"/>
    <lineage>
        <taxon>Eukaryota</taxon>
        <taxon>Viridiplantae</taxon>
        <taxon>Streptophyta</taxon>
        <taxon>Embryophyta</taxon>
        <taxon>Tracheophyta</taxon>
        <taxon>Spermatophyta</taxon>
        <taxon>Magnoliopsida</taxon>
        <taxon>eudicotyledons</taxon>
        <taxon>Gunneridae</taxon>
        <taxon>Pentapetalae</taxon>
        <taxon>rosids</taxon>
        <taxon>malvids</taxon>
        <taxon>Myrtales</taxon>
        <taxon>Lythraceae</taxon>
        <taxon>Punica</taxon>
    </lineage>
</organism>
<keyword evidence="5" id="KW-0677">Repeat</keyword>
<dbReference type="OrthoDB" id="1600340at2759"/>
<evidence type="ECO:0000256" key="9">
    <source>
        <dbReference type="ARBA" id="ARBA00023180"/>
    </source>
</evidence>
<dbReference type="SUPFAM" id="SSF52058">
    <property type="entry name" value="L domain-like"/>
    <property type="match status" value="1"/>
</dbReference>
<dbReference type="Pfam" id="PF00560">
    <property type="entry name" value="LRR_1"/>
    <property type="match status" value="2"/>
</dbReference>
<evidence type="ECO:0000313" key="12">
    <source>
        <dbReference type="RefSeq" id="XP_031400134.1"/>
    </source>
</evidence>
<sequence>MRLAHNIIPMASYSTISMIFLSFALFVFPTFERASCAAAFTNATCIEREREALLEFKRGLVDNSNLLSSWVGDDCCSWKGVRCSKRTGRVQKLDLRSPCVVSTYFINAPLGAFLKPGNCTLTGHIHPSLIELQHLNYLDLSWNNFSRTKIPEFLGTLSNLVYLNLSNSFFAGDIPLHLGNLSNLQYLDLTNFRDIYDFFLHPSGFSTVNNLEWLSGLPSLKHLD</sequence>
<keyword evidence="4" id="KW-0732">Signal</keyword>
<evidence type="ECO:0000256" key="3">
    <source>
        <dbReference type="ARBA" id="ARBA00022692"/>
    </source>
</evidence>
<evidence type="ECO:0000256" key="5">
    <source>
        <dbReference type="ARBA" id="ARBA00022737"/>
    </source>
</evidence>
<evidence type="ECO:0000256" key="7">
    <source>
        <dbReference type="ARBA" id="ARBA00023136"/>
    </source>
</evidence>
<reference evidence="11" key="1">
    <citation type="journal article" date="2020" name="Plant Biotechnol. J.">
        <title>The pomegranate (Punica granatum L.) draft genome dissects genetic divergence between soft- and hard-seeded cultivars.</title>
        <authorList>
            <person name="Luo X."/>
            <person name="Li H."/>
            <person name="Wu Z."/>
            <person name="Yao W."/>
            <person name="Zhao P."/>
            <person name="Cao D."/>
            <person name="Yu H."/>
            <person name="Li K."/>
            <person name="Poudel K."/>
            <person name="Zhao D."/>
            <person name="Zhang F."/>
            <person name="Xia X."/>
            <person name="Chen L."/>
            <person name="Wang Q."/>
            <person name="Jing D."/>
            <person name="Cao S."/>
        </authorList>
    </citation>
    <scope>NUCLEOTIDE SEQUENCE [LARGE SCALE GENOMIC DNA]</scope>
    <source>
        <strain evidence="11">cv. Tunisia</strain>
    </source>
</reference>
<evidence type="ECO:0000313" key="11">
    <source>
        <dbReference type="Proteomes" id="UP000515151"/>
    </source>
</evidence>
<keyword evidence="9" id="KW-0325">Glycoprotein</keyword>
<keyword evidence="3" id="KW-0812">Transmembrane</keyword>
<gene>
    <name evidence="12" type="primary">LOC116210405</name>
</gene>
<dbReference type="GO" id="GO:0016020">
    <property type="term" value="C:membrane"/>
    <property type="evidence" value="ECO:0007669"/>
    <property type="project" value="UniProtKB-SubCell"/>
</dbReference>